<sequence length="270" mass="30093">MSNNDFFGTIADEFMNGLSDADLYKLMDVISVEDAAALIAGVSPNKVYHDYYADDEYVSINTKQGDPHNAVDVFSISLKTLGHAIKSGRLNAHIVVTPKTDSLIQNDLNKDWIAISDINTAKTTIDRNDLKEWLSDRGVYPHLLFPNGKKDDYMNQKHINYSAKLALCVRAWEVAQTANLDGKRVKGFIEDWMKDNAKAFGVTNTGDKFFNDLAAIPNWDITGGRAKAKPTPLKASKKVDKQIASEVQKKLTVNLPEKLPKTDDPFDIPF</sequence>
<comment type="caution">
    <text evidence="1">The sequence shown here is derived from an EMBL/GenBank/DDBJ whole genome shotgun (WGS) entry which is preliminary data.</text>
</comment>
<organism evidence="1 2">
    <name type="scientific">Psychrobacter saeujeotis</name>
    <dbReference type="NCBI Taxonomy" id="3143436"/>
    <lineage>
        <taxon>Bacteria</taxon>
        <taxon>Pseudomonadati</taxon>
        <taxon>Pseudomonadota</taxon>
        <taxon>Gammaproteobacteria</taxon>
        <taxon>Moraxellales</taxon>
        <taxon>Moraxellaceae</taxon>
        <taxon>Psychrobacter</taxon>
    </lineage>
</organism>
<accession>A0ABU9XA64</accession>
<gene>
    <name evidence="1" type="ORF">AAIR29_11760</name>
</gene>
<reference evidence="1 2" key="1">
    <citation type="submission" date="2024-05" db="EMBL/GenBank/DDBJ databases">
        <authorList>
            <person name="Kim H.-Y."/>
            <person name="Kim E."/>
            <person name="Cai Y."/>
            <person name="Yang S.-M."/>
            <person name="Lee W."/>
        </authorList>
    </citation>
    <scope>NUCLEOTIDE SEQUENCE [LARGE SCALE GENOMIC DNA]</scope>
    <source>
        <strain evidence="1 2">FBL11</strain>
    </source>
</reference>
<evidence type="ECO:0000313" key="1">
    <source>
        <dbReference type="EMBL" id="MEN2752304.1"/>
    </source>
</evidence>
<keyword evidence="2" id="KW-1185">Reference proteome</keyword>
<dbReference type="Proteomes" id="UP001461960">
    <property type="component" value="Unassembled WGS sequence"/>
</dbReference>
<dbReference type="RefSeq" id="WP_299221504.1">
    <property type="nucleotide sequence ID" value="NZ_JBDGHN010000007.1"/>
</dbReference>
<protein>
    <submittedName>
        <fullName evidence="1">Uncharacterized protein</fullName>
    </submittedName>
</protein>
<evidence type="ECO:0000313" key="2">
    <source>
        <dbReference type="Proteomes" id="UP001461960"/>
    </source>
</evidence>
<dbReference type="EMBL" id="JBDGHN010000007">
    <property type="protein sequence ID" value="MEN2752304.1"/>
    <property type="molecule type" value="Genomic_DNA"/>
</dbReference>
<proteinExistence type="predicted"/>
<name>A0ABU9XA64_9GAMM</name>